<keyword evidence="2" id="KW-0805">Transcription regulation</keyword>
<dbReference type="Gene3D" id="4.10.280.10">
    <property type="entry name" value="Helix-loop-helix DNA-binding domain"/>
    <property type="match status" value="1"/>
</dbReference>
<dbReference type="InterPro" id="IPR045847">
    <property type="entry name" value="AIG1-like"/>
</dbReference>
<accession>A0A5N5KHY3</accession>
<sequence>MEPYSWNSARVRASACEGMSDVFLVNSGLQAETRNGSCSASSLVLDNERGELVEATVRMERKGVSAERSIAALKNHSEAERKRRARINTHLDTLRSLVPGASKMDKASLLAEVIGHLKELKSQAAEAGEGLLMPLDIDEVSVEQEEDGLCTAPYLIRASICCDYKPEILSDLRKALDDLNLIIMRAEIATLEGRMKNVFVMSSCKEGLSGDSKVRQFLTGSIHKAFRSILDKFSQEFSLESTLSSKRRRAALFQPSLSSSSGDLW</sequence>
<dbReference type="SUPFAM" id="SSF47459">
    <property type="entry name" value="HLH, helix-loop-helix DNA-binding domain"/>
    <property type="match status" value="1"/>
</dbReference>
<evidence type="ECO:0000256" key="3">
    <source>
        <dbReference type="ARBA" id="ARBA00023125"/>
    </source>
</evidence>
<proteinExistence type="predicted"/>
<gene>
    <name evidence="7" type="ORF">DKX38_020064</name>
</gene>
<comment type="caution">
    <text evidence="7">The sequence shown here is derived from an EMBL/GenBank/DDBJ whole genome shotgun (WGS) entry which is preliminary data.</text>
</comment>
<dbReference type="EMBL" id="VDCV01000013">
    <property type="protein sequence ID" value="KAB5529983.1"/>
    <property type="molecule type" value="Genomic_DNA"/>
</dbReference>
<evidence type="ECO:0000259" key="6">
    <source>
        <dbReference type="PROSITE" id="PS50888"/>
    </source>
</evidence>
<protein>
    <recommendedName>
        <fullName evidence="6">BHLH domain-containing protein</fullName>
    </recommendedName>
</protein>
<reference evidence="8" key="1">
    <citation type="journal article" date="2019" name="Gigascience">
        <title>De novo genome assembly of the endangered Acer yangbiense, a plant species with extremely small populations endemic to Yunnan Province, China.</title>
        <authorList>
            <person name="Yang J."/>
            <person name="Wariss H.M."/>
            <person name="Tao L."/>
            <person name="Zhang R."/>
            <person name="Yun Q."/>
            <person name="Hollingsworth P."/>
            <person name="Dao Z."/>
            <person name="Luo G."/>
            <person name="Guo H."/>
            <person name="Ma Y."/>
            <person name="Sun W."/>
        </authorList>
    </citation>
    <scope>NUCLEOTIDE SEQUENCE [LARGE SCALE GENOMIC DNA]</scope>
    <source>
        <strain evidence="8">cv. br00</strain>
    </source>
</reference>
<keyword evidence="3" id="KW-0238">DNA-binding</keyword>
<keyword evidence="8" id="KW-1185">Reference proteome</keyword>
<dbReference type="GO" id="GO:0046983">
    <property type="term" value="F:protein dimerization activity"/>
    <property type="evidence" value="ECO:0007669"/>
    <property type="project" value="InterPro"/>
</dbReference>
<dbReference type="InterPro" id="IPR011598">
    <property type="entry name" value="bHLH_dom"/>
</dbReference>
<dbReference type="CDD" id="cd04873">
    <property type="entry name" value="ACT_UUR-ACR-like"/>
    <property type="match status" value="1"/>
</dbReference>
<keyword evidence="4" id="KW-0804">Transcription</keyword>
<dbReference type="GO" id="GO:0003677">
    <property type="term" value="F:DNA binding"/>
    <property type="evidence" value="ECO:0007669"/>
    <property type="project" value="UniProtKB-KW"/>
</dbReference>
<organism evidence="7 8">
    <name type="scientific">Salix brachista</name>
    <dbReference type="NCBI Taxonomy" id="2182728"/>
    <lineage>
        <taxon>Eukaryota</taxon>
        <taxon>Viridiplantae</taxon>
        <taxon>Streptophyta</taxon>
        <taxon>Embryophyta</taxon>
        <taxon>Tracheophyta</taxon>
        <taxon>Spermatophyta</taxon>
        <taxon>Magnoliopsida</taxon>
        <taxon>eudicotyledons</taxon>
        <taxon>Gunneridae</taxon>
        <taxon>Pentapetalae</taxon>
        <taxon>rosids</taxon>
        <taxon>fabids</taxon>
        <taxon>Malpighiales</taxon>
        <taxon>Salicaceae</taxon>
        <taxon>Saliceae</taxon>
        <taxon>Salix</taxon>
    </lineage>
</organism>
<dbReference type="GO" id="GO:0005634">
    <property type="term" value="C:nucleus"/>
    <property type="evidence" value="ECO:0007669"/>
    <property type="project" value="UniProtKB-SubCell"/>
</dbReference>
<evidence type="ECO:0000256" key="1">
    <source>
        <dbReference type="ARBA" id="ARBA00004123"/>
    </source>
</evidence>
<evidence type="ECO:0000256" key="4">
    <source>
        <dbReference type="ARBA" id="ARBA00023163"/>
    </source>
</evidence>
<dbReference type="PROSITE" id="PS50888">
    <property type="entry name" value="BHLH"/>
    <property type="match status" value="1"/>
</dbReference>
<feature type="domain" description="BHLH" evidence="6">
    <location>
        <begin position="71"/>
        <end position="120"/>
    </location>
</feature>
<comment type="subcellular location">
    <subcellularLocation>
        <location evidence="1">Nucleus</location>
    </subcellularLocation>
</comment>
<dbReference type="SMART" id="SM00353">
    <property type="entry name" value="HLH"/>
    <property type="match status" value="1"/>
</dbReference>
<dbReference type="AlphaFoldDB" id="A0A5N5KHY3"/>
<dbReference type="Pfam" id="PF00010">
    <property type="entry name" value="HLH"/>
    <property type="match status" value="1"/>
</dbReference>
<evidence type="ECO:0000256" key="5">
    <source>
        <dbReference type="ARBA" id="ARBA00023242"/>
    </source>
</evidence>
<keyword evidence="5" id="KW-0539">Nucleus</keyword>
<evidence type="ECO:0000313" key="7">
    <source>
        <dbReference type="EMBL" id="KAB5529983.1"/>
    </source>
</evidence>
<dbReference type="InterPro" id="IPR036638">
    <property type="entry name" value="HLH_DNA-bd_sf"/>
</dbReference>
<dbReference type="CDD" id="cd11455">
    <property type="entry name" value="bHLH_AtAIG1_like"/>
    <property type="match status" value="1"/>
</dbReference>
<evidence type="ECO:0000313" key="8">
    <source>
        <dbReference type="Proteomes" id="UP000326939"/>
    </source>
</evidence>
<name>A0A5N5KHY3_9ROSI</name>
<dbReference type="Proteomes" id="UP000326939">
    <property type="component" value="Chromosome 13"/>
</dbReference>
<dbReference type="PANTHER" id="PTHR45844:SF3">
    <property type="entry name" value="BHLH DOMAIN-CONTAINING PROTEIN"/>
    <property type="match status" value="1"/>
</dbReference>
<dbReference type="PANTHER" id="PTHR45844">
    <property type="entry name" value="TRANSCRIPTION FACTOR BHLH30"/>
    <property type="match status" value="1"/>
</dbReference>
<dbReference type="GO" id="GO:0003700">
    <property type="term" value="F:DNA-binding transcription factor activity"/>
    <property type="evidence" value="ECO:0007669"/>
    <property type="project" value="InterPro"/>
</dbReference>
<evidence type="ECO:0000256" key="2">
    <source>
        <dbReference type="ARBA" id="ARBA00023015"/>
    </source>
</evidence>